<evidence type="ECO:0000256" key="1">
    <source>
        <dbReference type="ARBA" id="ARBA00002672"/>
    </source>
</evidence>
<keyword evidence="9 10" id="KW-0472">Membrane</keyword>
<feature type="transmembrane region" description="Helical" evidence="10">
    <location>
        <begin position="68"/>
        <end position="86"/>
    </location>
</feature>
<evidence type="ECO:0000256" key="9">
    <source>
        <dbReference type="ARBA" id="ARBA00023136"/>
    </source>
</evidence>
<evidence type="ECO:0000313" key="11">
    <source>
        <dbReference type="EMBL" id="MCK8479230.1"/>
    </source>
</evidence>
<feature type="transmembrane region" description="Helical" evidence="10">
    <location>
        <begin position="182"/>
        <end position="199"/>
    </location>
</feature>
<protein>
    <recommendedName>
        <fullName evidence="4">Nicotinamide riboside transporter PnuC</fullName>
    </recommendedName>
</protein>
<feature type="transmembrane region" description="Helical" evidence="10">
    <location>
        <begin position="107"/>
        <end position="126"/>
    </location>
</feature>
<evidence type="ECO:0000256" key="5">
    <source>
        <dbReference type="ARBA" id="ARBA00022448"/>
    </source>
</evidence>
<dbReference type="Proteomes" id="UP001203687">
    <property type="component" value="Unassembled WGS sequence"/>
</dbReference>
<evidence type="ECO:0000256" key="10">
    <source>
        <dbReference type="SAM" id="Phobius"/>
    </source>
</evidence>
<keyword evidence="5" id="KW-0813">Transport</keyword>
<dbReference type="RefSeq" id="WP_248411620.1">
    <property type="nucleotide sequence ID" value="NZ_JALPQF010000001.1"/>
</dbReference>
<organism evidence="11 12">
    <name type="scientific">Psychroserpens algicola</name>
    <dbReference type="NCBI Taxonomy" id="1719034"/>
    <lineage>
        <taxon>Bacteria</taxon>
        <taxon>Pseudomonadati</taxon>
        <taxon>Bacteroidota</taxon>
        <taxon>Flavobacteriia</taxon>
        <taxon>Flavobacteriales</taxon>
        <taxon>Flavobacteriaceae</taxon>
        <taxon>Psychroserpens</taxon>
    </lineage>
</organism>
<dbReference type="PANTHER" id="PTHR36122">
    <property type="entry name" value="NICOTINAMIDE RIBOSIDE TRANSPORTER PNUC"/>
    <property type="match status" value="1"/>
</dbReference>
<dbReference type="Pfam" id="PF04973">
    <property type="entry name" value="NMN_transporter"/>
    <property type="match status" value="1"/>
</dbReference>
<dbReference type="InterPro" id="IPR006419">
    <property type="entry name" value="NMN_transpt_PnuC"/>
</dbReference>
<gene>
    <name evidence="11" type="primary">pnuC</name>
    <name evidence="11" type="ORF">MUY34_01285</name>
</gene>
<evidence type="ECO:0000256" key="4">
    <source>
        <dbReference type="ARBA" id="ARBA00017522"/>
    </source>
</evidence>
<evidence type="ECO:0000256" key="3">
    <source>
        <dbReference type="ARBA" id="ARBA00006669"/>
    </source>
</evidence>
<keyword evidence="7 10" id="KW-0812">Transmembrane</keyword>
<keyword evidence="8 10" id="KW-1133">Transmembrane helix</keyword>
<feature type="transmembrane region" description="Helical" evidence="10">
    <location>
        <begin position="20"/>
        <end position="36"/>
    </location>
</feature>
<evidence type="ECO:0000256" key="7">
    <source>
        <dbReference type="ARBA" id="ARBA00022692"/>
    </source>
</evidence>
<dbReference type="NCBIfam" id="TIGR01528">
    <property type="entry name" value="NMN_trans_PnuC"/>
    <property type="match status" value="1"/>
</dbReference>
<name>A0ABT0H601_9FLAO</name>
<feature type="transmembrane region" description="Helical" evidence="10">
    <location>
        <begin position="132"/>
        <end position="152"/>
    </location>
</feature>
<comment type="similarity">
    <text evidence="3">Belongs to the nicotinamide ribonucleoside (NR) uptake permease (TC 4.B.1) family.</text>
</comment>
<keyword evidence="12" id="KW-1185">Reference proteome</keyword>
<comment type="caution">
    <text evidence="11">The sequence shown here is derived from an EMBL/GenBank/DDBJ whole genome shotgun (WGS) entry which is preliminary data.</text>
</comment>
<sequence>MNHIFEFLFGQYNTYSNTDIVLEITAVIFGFLSVWFSKQNKIWVFPTGMISTAIFVYLLVKWELLGDMMINVYYFIMSVYGWYIWTRKVDDTHVTPISRTTSKEKQISVVIFIATLAFVYIVYQAFDKWTSWVAYVDTITTAIFFVGMWLMARRKLENWIFWIIGDIISVPLYFYKGFTFTSFQYLGFTFIAIFGYLAWKKSLNKSQIQTQTV</sequence>
<dbReference type="EMBL" id="JALPQF010000001">
    <property type="protein sequence ID" value="MCK8479230.1"/>
    <property type="molecule type" value="Genomic_DNA"/>
</dbReference>
<proteinExistence type="inferred from homology"/>
<dbReference type="PANTHER" id="PTHR36122:SF2">
    <property type="entry name" value="NICOTINAMIDE RIBOSIDE TRANSPORTER PNUC"/>
    <property type="match status" value="1"/>
</dbReference>
<accession>A0ABT0H601</accession>
<feature type="transmembrane region" description="Helical" evidence="10">
    <location>
        <begin position="43"/>
        <end position="62"/>
    </location>
</feature>
<evidence type="ECO:0000256" key="6">
    <source>
        <dbReference type="ARBA" id="ARBA00022475"/>
    </source>
</evidence>
<comment type="function">
    <text evidence="1">Required for nicotinamide riboside transport across the inner membrane.</text>
</comment>
<keyword evidence="6" id="KW-1003">Cell membrane</keyword>
<comment type="subcellular location">
    <subcellularLocation>
        <location evidence="2">Cell membrane</location>
        <topology evidence="2">Multi-pass membrane protein</topology>
    </subcellularLocation>
</comment>
<evidence type="ECO:0000256" key="8">
    <source>
        <dbReference type="ARBA" id="ARBA00022989"/>
    </source>
</evidence>
<feature type="transmembrane region" description="Helical" evidence="10">
    <location>
        <begin position="159"/>
        <end position="176"/>
    </location>
</feature>
<reference evidence="11" key="1">
    <citation type="submission" date="2022-04" db="EMBL/GenBank/DDBJ databases">
        <authorList>
            <person name="Ren T."/>
        </authorList>
    </citation>
    <scope>NUCLEOTIDE SEQUENCE</scope>
    <source>
        <strain evidence="11">F63249</strain>
    </source>
</reference>
<evidence type="ECO:0000256" key="2">
    <source>
        <dbReference type="ARBA" id="ARBA00004651"/>
    </source>
</evidence>
<evidence type="ECO:0000313" key="12">
    <source>
        <dbReference type="Proteomes" id="UP001203687"/>
    </source>
</evidence>